<accession>A0A6J3BW92</accession>
<dbReference type="Gene3D" id="3.30.428.10">
    <property type="entry name" value="HIT-like"/>
    <property type="match status" value="1"/>
</dbReference>
<dbReference type="Pfam" id="PF04676">
    <property type="entry name" value="CwfJ_C_2"/>
    <property type="match status" value="1"/>
</dbReference>
<dbReference type="GO" id="GO:0000398">
    <property type="term" value="P:mRNA splicing, via spliceosome"/>
    <property type="evidence" value="ECO:0007669"/>
    <property type="project" value="TreeGrafter"/>
</dbReference>
<evidence type="ECO:0000313" key="5">
    <source>
        <dbReference type="RefSeq" id="XP_031765667.1"/>
    </source>
</evidence>
<evidence type="ECO:0000313" key="6">
    <source>
        <dbReference type="RefSeq" id="XP_031765668.1"/>
    </source>
</evidence>
<dbReference type="Proteomes" id="UP001652740">
    <property type="component" value="Unplaced"/>
</dbReference>
<dbReference type="KEGG" id="gmw:113521565"/>
<dbReference type="PANTHER" id="PTHR12072:SF4">
    <property type="entry name" value="CWF19-LIKE PROTEIN 1"/>
    <property type="match status" value="1"/>
</dbReference>
<dbReference type="InterPro" id="IPR006767">
    <property type="entry name" value="Cwf19-like_C_dom-2"/>
</dbReference>
<evidence type="ECO:0000256" key="1">
    <source>
        <dbReference type="ARBA" id="ARBA00006795"/>
    </source>
</evidence>
<dbReference type="InterPro" id="IPR040194">
    <property type="entry name" value="Cwf19-like"/>
</dbReference>
<gene>
    <name evidence="5 6" type="primary">LOC113521565</name>
</gene>
<evidence type="ECO:0000259" key="2">
    <source>
        <dbReference type="Pfam" id="PF04676"/>
    </source>
</evidence>
<dbReference type="Pfam" id="PF04677">
    <property type="entry name" value="CwfJ_C_1"/>
    <property type="match status" value="1"/>
</dbReference>
<evidence type="ECO:0000259" key="3">
    <source>
        <dbReference type="Pfam" id="PF04677"/>
    </source>
</evidence>
<dbReference type="InterPro" id="IPR006768">
    <property type="entry name" value="Cwf19-like_C_dom-1"/>
</dbReference>
<name>A0A6J3BW92_GALME</name>
<dbReference type="CDD" id="cd07380">
    <property type="entry name" value="MPP_CWF19_N"/>
    <property type="match status" value="1"/>
</dbReference>
<sequence length="534" mass="60927">MSDKQKTLVCGDVNGNFNTLFSRVESIVKKSGPFDVLLCIGNFFGDDNSQLDAYRMRTRKVPVTTYVFGPSKSEHVQYYCEEGSEIVPNVIYMGKRGLFTTSSDIKIAYLTGLSRRELGKDIPMCVFEPSDCSAVRDACFRGQSEYRGIDVLITTLWPAGIQQDETQKVDIEEDRRSDLLAWLSIHLKPRYHFVPSTNKYYERQPYRNQSIHQDYRECATRFIALAPVGNKVKEKWIYACSLQPISKMRMTDLLQATTDETPCPYDPELLKQHQPGKVVKCTGNGQYFFNMDAADDDQGKRKRKGGDNPERKKKDIDPDSCWFCLSSPTVEKHLVITVGTHCYLALAKGPLTPQHVLILPIAHHQSVTRAPDEVVNEIKKFKCALRKFFASIDMAVVFFERNFHTTHMQIQCVPVSRACSSQVLEVFQDEAGINSIQMEVLPPYTEIEQVMLPGAPYFHAELPSGEQVYAKTKQHFPLQFGRDVLSSPPILNCEDKADWRQCQISREEEVSYVANFREQFRAFDFTADEDSDSD</sequence>
<keyword evidence="4" id="KW-1185">Reference proteome</keyword>
<dbReference type="RefSeq" id="XP_031765667.1">
    <property type="nucleotide sequence ID" value="XM_031909807.1"/>
</dbReference>
<dbReference type="GO" id="GO:0061632">
    <property type="term" value="F:RNA lariat debranching enzyme activator activity"/>
    <property type="evidence" value="ECO:0007669"/>
    <property type="project" value="TreeGrafter"/>
</dbReference>
<organism evidence="4 6">
    <name type="scientific">Galleria mellonella</name>
    <name type="common">Greater wax moth</name>
    <dbReference type="NCBI Taxonomy" id="7137"/>
    <lineage>
        <taxon>Eukaryota</taxon>
        <taxon>Metazoa</taxon>
        <taxon>Ecdysozoa</taxon>
        <taxon>Arthropoda</taxon>
        <taxon>Hexapoda</taxon>
        <taxon>Insecta</taxon>
        <taxon>Pterygota</taxon>
        <taxon>Neoptera</taxon>
        <taxon>Endopterygota</taxon>
        <taxon>Lepidoptera</taxon>
        <taxon>Glossata</taxon>
        <taxon>Ditrysia</taxon>
        <taxon>Pyraloidea</taxon>
        <taxon>Pyralidae</taxon>
        <taxon>Galleriinae</taxon>
        <taxon>Galleria</taxon>
    </lineage>
</organism>
<proteinExistence type="inferred from homology"/>
<dbReference type="SUPFAM" id="SSF54197">
    <property type="entry name" value="HIT-like"/>
    <property type="match status" value="1"/>
</dbReference>
<feature type="domain" description="Cwf19-like C-terminal" evidence="3">
    <location>
        <begin position="310"/>
        <end position="427"/>
    </location>
</feature>
<protein>
    <submittedName>
        <fullName evidence="5 6">CWF19-like protein 1</fullName>
    </submittedName>
</protein>
<dbReference type="RefSeq" id="XP_031765668.1">
    <property type="nucleotide sequence ID" value="XM_031909808.1"/>
</dbReference>
<reference evidence="5 6" key="1">
    <citation type="submission" date="2025-04" db="UniProtKB">
        <authorList>
            <consortium name="RefSeq"/>
        </authorList>
    </citation>
    <scope>IDENTIFICATION</scope>
    <source>
        <tissue evidence="5 6">Whole adult</tissue>
    </source>
</reference>
<dbReference type="GO" id="GO:0071014">
    <property type="term" value="C:post-mRNA release spliceosomal complex"/>
    <property type="evidence" value="ECO:0007669"/>
    <property type="project" value="TreeGrafter"/>
</dbReference>
<dbReference type="InterPro" id="IPR036265">
    <property type="entry name" value="HIT-like_sf"/>
</dbReference>
<dbReference type="OrthoDB" id="444325at2759"/>
<dbReference type="AlphaFoldDB" id="A0A6J3BW92"/>
<dbReference type="GeneID" id="113521565"/>
<comment type="similarity">
    <text evidence="1">Belongs to the CWF19 family.</text>
</comment>
<feature type="domain" description="Cwf19-like protein C-terminal" evidence="2">
    <location>
        <begin position="446"/>
        <end position="526"/>
    </location>
</feature>
<dbReference type="PANTHER" id="PTHR12072">
    <property type="entry name" value="CWF19, CELL CYCLE CONTROL PROTEIN"/>
    <property type="match status" value="1"/>
</dbReference>
<evidence type="ECO:0000313" key="4">
    <source>
        <dbReference type="Proteomes" id="UP001652740"/>
    </source>
</evidence>